<dbReference type="EMBL" id="MGIV01000018">
    <property type="protein sequence ID" value="OGM93964.1"/>
    <property type="molecule type" value="Genomic_DNA"/>
</dbReference>
<dbReference type="AlphaFoldDB" id="A0A1F8DZF2"/>
<dbReference type="SUPFAM" id="SSF55073">
    <property type="entry name" value="Nucleotide cyclase"/>
    <property type="match status" value="1"/>
</dbReference>
<dbReference type="PANTHER" id="PTHR45138">
    <property type="entry name" value="REGULATORY COMPONENTS OF SENSORY TRANSDUCTION SYSTEM"/>
    <property type="match status" value="1"/>
</dbReference>
<dbReference type="Gene3D" id="3.30.70.270">
    <property type="match status" value="1"/>
</dbReference>
<sequence>MQKLKLEIKKLKADIRQLKKELVLSEQERLAYQRVSERDSLTDVYNRHGFIREAERFLNEMKGERQHPGKRRSLVVGNIAVIFIDVDDLKKANDVFGHAVGDQYIKSFAAVLTKTVRSIDVVGRWGGDEFAIALVNAGEAEALRVAKKLQSGVTKIKLGKKTKNFVCSASFGFIAVDSDSQKRVNYNLFDLIEKADKAMYEAKIKRGKGVIVSFSDIME</sequence>
<keyword evidence="1" id="KW-0175">Coiled coil</keyword>
<comment type="caution">
    <text evidence="3">The sequence shown here is derived from an EMBL/GenBank/DDBJ whole genome shotgun (WGS) entry which is preliminary data.</text>
</comment>
<feature type="coiled-coil region" evidence="1">
    <location>
        <begin position="1"/>
        <end position="35"/>
    </location>
</feature>
<organism evidence="3 4">
    <name type="scientific">Candidatus Wolfebacteria bacterium RIFOXYD1_FULL_48_65</name>
    <dbReference type="NCBI Taxonomy" id="1802561"/>
    <lineage>
        <taxon>Bacteria</taxon>
        <taxon>Candidatus Wolfeibacteriota</taxon>
    </lineage>
</organism>
<dbReference type="NCBIfam" id="TIGR00254">
    <property type="entry name" value="GGDEF"/>
    <property type="match status" value="1"/>
</dbReference>
<feature type="domain" description="GGDEF" evidence="2">
    <location>
        <begin position="77"/>
        <end position="216"/>
    </location>
</feature>
<reference evidence="3 4" key="1">
    <citation type="journal article" date="2016" name="Nat. Commun.">
        <title>Thousands of microbial genomes shed light on interconnected biogeochemical processes in an aquifer system.</title>
        <authorList>
            <person name="Anantharaman K."/>
            <person name="Brown C.T."/>
            <person name="Hug L.A."/>
            <person name="Sharon I."/>
            <person name="Castelle C.J."/>
            <person name="Probst A.J."/>
            <person name="Thomas B.C."/>
            <person name="Singh A."/>
            <person name="Wilkins M.J."/>
            <person name="Karaoz U."/>
            <person name="Brodie E.L."/>
            <person name="Williams K.H."/>
            <person name="Hubbard S.S."/>
            <person name="Banfield J.F."/>
        </authorList>
    </citation>
    <scope>NUCLEOTIDE SEQUENCE [LARGE SCALE GENOMIC DNA]</scope>
</reference>
<proteinExistence type="predicted"/>
<evidence type="ECO:0000259" key="2">
    <source>
        <dbReference type="PROSITE" id="PS50887"/>
    </source>
</evidence>
<dbReference type="GO" id="GO:0052621">
    <property type="term" value="F:diguanylate cyclase activity"/>
    <property type="evidence" value="ECO:0007669"/>
    <property type="project" value="TreeGrafter"/>
</dbReference>
<dbReference type="InterPro" id="IPR029787">
    <property type="entry name" value="Nucleotide_cyclase"/>
</dbReference>
<evidence type="ECO:0000256" key="1">
    <source>
        <dbReference type="SAM" id="Coils"/>
    </source>
</evidence>
<dbReference type="CDD" id="cd01949">
    <property type="entry name" value="GGDEF"/>
    <property type="match status" value="1"/>
</dbReference>
<dbReference type="InterPro" id="IPR000160">
    <property type="entry name" value="GGDEF_dom"/>
</dbReference>
<dbReference type="Pfam" id="PF00990">
    <property type="entry name" value="GGDEF"/>
    <property type="match status" value="1"/>
</dbReference>
<protein>
    <recommendedName>
        <fullName evidence="2">GGDEF domain-containing protein</fullName>
    </recommendedName>
</protein>
<dbReference type="SMART" id="SM00267">
    <property type="entry name" value="GGDEF"/>
    <property type="match status" value="1"/>
</dbReference>
<accession>A0A1F8DZF2</accession>
<evidence type="ECO:0000313" key="4">
    <source>
        <dbReference type="Proteomes" id="UP000179057"/>
    </source>
</evidence>
<name>A0A1F8DZF2_9BACT</name>
<dbReference type="PANTHER" id="PTHR45138:SF9">
    <property type="entry name" value="DIGUANYLATE CYCLASE DGCM-RELATED"/>
    <property type="match status" value="1"/>
</dbReference>
<evidence type="ECO:0000313" key="3">
    <source>
        <dbReference type="EMBL" id="OGM93964.1"/>
    </source>
</evidence>
<dbReference type="PROSITE" id="PS50887">
    <property type="entry name" value="GGDEF"/>
    <property type="match status" value="1"/>
</dbReference>
<dbReference type="InterPro" id="IPR050469">
    <property type="entry name" value="Diguanylate_Cyclase"/>
</dbReference>
<dbReference type="Proteomes" id="UP000179057">
    <property type="component" value="Unassembled WGS sequence"/>
</dbReference>
<dbReference type="InterPro" id="IPR043128">
    <property type="entry name" value="Rev_trsase/Diguanyl_cyclase"/>
</dbReference>
<gene>
    <name evidence="3" type="ORF">A2610_03535</name>
</gene>